<keyword evidence="7" id="KW-1185">Reference proteome</keyword>
<protein>
    <recommendedName>
        <fullName evidence="8">P-loop containing nucleoside triphosphate hydrolase protein</fullName>
    </recommendedName>
</protein>
<reference evidence="7" key="1">
    <citation type="journal article" date="2018" name="Nat. Microbiol.">
        <title>Leveraging single-cell genomics to expand the fungal tree of life.</title>
        <authorList>
            <person name="Ahrendt S.R."/>
            <person name="Quandt C.A."/>
            <person name="Ciobanu D."/>
            <person name="Clum A."/>
            <person name="Salamov A."/>
            <person name="Andreopoulos B."/>
            <person name="Cheng J.F."/>
            <person name="Woyke T."/>
            <person name="Pelin A."/>
            <person name="Henrissat B."/>
            <person name="Reynolds N.K."/>
            <person name="Benny G.L."/>
            <person name="Smith M.E."/>
            <person name="James T.Y."/>
            <person name="Grigoriev I.V."/>
        </authorList>
    </citation>
    <scope>NUCLEOTIDE SEQUENCE [LARGE SCALE GENOMIC DNA]</scope>
    <source>
        <strain evidence="7">Benny S71-1</strain>
    </source>
</reference>
<dbReference type="InterPro" id="IPR011545">
    <property type="entry name" value="DEAD/DEAH_box_helicase_dom"/>
</dbReference>
<dbReference type="PROSITE" id="PS51192">
    <property type="entry name" value="HELICASE_ATP_BIND_1"/>
    <property type="match status" value="1"/>
</dbReference>
<dbReference type="PANTHER" id="PTHR47962">
    <property type="entry name" value="ATP-DEPENDENT HELICASE LHR-RELATED-RELATED"/>
    <property type="match status" value="1"/>
</dbReference>
<feature type="transmembrane region" description="Helical" evidence="3">
    <location>
        <begin position="38"/>
        <end position="57"/>
    </location>
</feature>
<evidence type="ECO:0000313" key="7">
    <source>
        <dbReference type="Proteomes" id="UP000278143"/>
    </source>
</evidence>
<dbReference type="InterPro" id="IPR052511">
    <property type="entry name" value="ATP-dep_Helicase"/>
</dbReference>
<evidence type="ECO:0000256" key="3">
    <source>
        <dbReference type="SAM" id="Phobius"/>
    </source>
</evidence>
<dbReference type="Pfam" id="PF00271">
    <property type="entry name" value="Helicase_C"/>
    <property type="match status" value="1"/>
</dbReference>
<dbReference type="SMART" id="SM00487">
    <property type="entry name" value="DEXDc"/>
    <property type="match status" value="1"/>
</dbReference>
<accession>A0A4P9Z6C5</accession>
<dbReference type="PANTHER" id="PTHR47962:SF5">
    <property type="entry name" value="ATP-DEPENDENT HELICASE LHR-RELATED"/>
    <property type="match status" value="1"/>
</dbReference>
<dbReference type="Pfam" id="PF10923">
    <property type="entry name" value="BrxC_BrxD"/>
    <property type="match status" value="1"/>
</dbReference>
<dbReference type="OrthoDB" id="10267642at2759"/>
<dbReference type="Pfam" id="PF00270">
    <property type="entry name" value="DEAD"/>
    <property type="match status" value="1"/>
</dbReference>
<evidence type="ECO:0000313" key="6">
    <source>
        <dbReference type="EMBL" id="RKP28203.1"/>
    </source>
</evidence>
<dbReference type="InterPro" id="IPR027417">
    <property type="entry name" value="P-loop_NTPase"/>
</dbReference>
<evidence type="ECO:0000259" key="5">
    <source>
        <dbReference type="PROSITE" id="PS51194"/>
    </source>
</evidence>
<keyword evidence="3" id="KW-1133">Transmembrane helix</keyword>
<keyword evidence="3" id="KW-0472">Membrane</keyword>
<dbReference type="InterPro" id="IPR029024">
    <property type="entry name" value="TerB-like"/>
</dbReference>
<dbReference type="CDD" id="cd17922">
    <property type="entry name" value="DEXHc_LHR-like"/>
    <property type="match status" value="1"/>
</dbReference>
<name>A0A4P9Z6C5_9FUNG</name>
<dbReference type="SUPFAM" id="SSF52540">
    <property type="entry name" value="P-loop containing nucleoside triphosphate hydrolases"/>
    <property type="match status" value="2"/>
</dbReference>
<dbReference type="EMBL" id="KZ989111">
    <property type="protein sequence ID" value="RKP28203.1"/>
    <property type="molecule type" value="Genomic_DNA"/>
</dbReference>
<dbReference type="Gene3D" id="1.10.3680.10">
    <property type="entry name" value="TerB-like"/>
    <property type="match status" value="1"/>
</dbReference>
<dbReference type="InterPro" id="IPR001650">
    <property type="entry name" value="Helicase_C-like"/>
</dbReference>
<dbReference type="InterPro" id="IPR007791">
    <property type="entry name" value="DjlA_N"/>
</dbReference>
<dbReference type="GO" id="GO:0016887">
    <property type="term" value="F:ATP hydrolysis activity"/>
    <property type="evidence" value="ECO:0007669"/>
    <property type="project" value="TreeGrafter"/>
</dbReference>
<feature type="domain" description="Helicase C-terminal" evidence="5">
    <location>
        <begin position="1174"/>
        <end position="1366"/>
    </location>
</feature>
<proteinExistence type="predicted"/>
<organism evidence="6 7">
    <name type="scientific">Syncephalis pseudoplumigaleata</name>
    <dbReference type="NCBI Taxonomy" id="1712513"/>
    <lineage>
        <taxon>Eukaryota</taxon>
        <taxon>Fungi</taxon>
        <taxon>Fungi incertae sedis</taxon>
        <taxon>Zoopagomycota</taxon>
        <taxon>Zoopagomycotina</taxon>
        <taxon>Zoopagomycetes</taxon>
        <taxon>Zoopagales</taxon>
        <taxon>Piptocephalidaceae</taxon>
        <taxon>Syncephalis</taxon>
    </lineage>
</organism>
<dbReference type="Gene3D" id="3.40.50.300">
    <property type="entry name" value="P-loop containing nucleotide triphosphate hydrolases"/>
    <property type="match status" value="2"/>
</dbReference>
<dbReference type="PROSITE" id="PS51194">
    <property type="entry name" value="HELICASE_CTER"/>
    <property type="match status" value="1"/>
</dbReference>
<dbReference type="Pfam" id="PF05099">
    <property type="entry name" value="TerB"/>
    <property type="match status" value="1"/>
</dbReference>
<dbReference type="SMART" id="SM00490">
    <property type="entry name" value="HELICc"/>
    <property type="match status" value="1"/>
</dbReference>
<dbReference type="GO" id="GO:0003677">
    <property type="term" value="F:DNA binding"/>
    <property type="evidence" value="ECO:0007669"/>
    <property type="project" value="TreeGrafter"/>
</dbReference>
<dbReference type="InterPro" id="IPR021228">
    <property type="entry name" value="BrxD"/>
</dbReference>
<evidence type="ECO:0000259" key="4">
    <source>
        <dbReference type="PROSITE" id="PS51192"/>
    </source>
</evidence>
<feature type="domain" description="Helicase ATP-binding" evidence="4">
    <location>
        <begin position="946"/>
        <end position="1125"/>
    </location>
</feature>
<sequence length="1650" mass="179535">MGRRKSGGSSAGSGILILLGGILALLGAAYRFAVENAAAIIAFVAVGGIVTLVGVLISRKASRRQQLQSQFASEPGATPTSIEHFGFAVKVPTKKIDFRYRAASGAFEVDVPGEHEQYPDIAAVKTPTNVLTALVQSCTEELETFSRFVGRKPEARATMQAAVLLPNDLLRDKSVGAFRSFSERMNVVIGTHGRASTTMREVIKVAGFDIPADGKVTSAIGDQLGNILDRIDVAIEPDRRYGSGTPQLDDKVFLFKAAGGGPVDPDRPPYRSTKAQVEVSVLAAAADGESSGDELREMIAAIRASAALTGVEQARLIAFAVTIFESPPKQARVLRRLSDRTVEEKQAIANAAIAVVGSGENIKHDEVRFLERLHKSLGLPSDAVYSGLHRKTKAPDEPVPITVEKRVSGIPIPKQTEAAAIAATGIRIDAARLAQVQKETQAVSDLLTQIFVEDAERGNNSTPRDLAAVSASAFEGLDEAHAELVEYLEIKVQITRQEFEERARSLKLLPDGAIEKINDWAFDRIADAGSAIRFVIGEYGAGKTFFANLVRLIALERKCVTVHADLAPDRRVHASGGQARGLYSEAIRNMATRNKPEGNALASVVERLVTDAVKEGSDRKIAVETVIDEKLAPIRDFVGGYDFATVLKAYWRGSETSDEALKTSSLRWLRGEFSTKTEARKELGVRTIIDDDSVYDSLKSMACLVRVAGYAGMLVMFDEMVNIYKLQNSQARNQNYEQLLRIVNDGLQGNTVGIGFVMCGTPEFLLDTRRGLYSYEALQSRLAENQFATAGLIDLSGPVMKLKSLTPEDLIVLLSNIRSVFASGDPSKNLVPDEALTAFMDHCNKRIGEAYFRTPRTTVKAFVQLLSVLEQNPGSNWRELLGAPKMLQISPEKTNQAVGRTAAVMSSATSASDLEGVYDRLDPKIRRWIRDQGWEELREIQARTIVSVLDRKQDIIIAATTAAGKTEAAFLPVLTSIAARSKPGFSVLYVSPLKALINDQFRRLDALCESMEIPVVKWHGDASQAGKKRALAKPDGVALITPESIEAMFTRRPADARRLFSSADFIVIDELHAFLRGPRGLHVASLLRRIDAMAEVPARRIGLSATIGDLGQAAVWLRPASPSTVEILEAKSDSPELRLQVRGYVEPPDLDDPDHAEGASEDGKIAQRIALDVIADHLFENLRGSNNLVFGGSRRTVESAADRLRRRSEKAGVPNEFFPHHGSLSKVLREELEDRLKDGKLPTTAVCTSTLELGVDIGSVKSVAQIGAPRSLSSLRQRLGRTGRRRGTPSVLRIYVREPYIGMKSGMLDRLHFGTIRAVAVVRLLLAAFVETPGPISEVASTLVHQILSVITERGGIRPKPLFDLLCGPGPFSSITATDFADLLCHLGSPTIKLIEQAPDGILMLAQEGEKIVHSRSFFAVFETADEWRLTVGGRTLGTLPISFPVHKDSLVVFAGQRWIVKDLDEPTKTLVVSPHPGGVVPRFERVNIEPADDRLGAEMREVYLSSDVPPYLDQKAQDLLAEGRKTFRTLGLDRRSLVSEERDLHVFLWRGSQATAVFSASLAMAGLVAEVHDLGVTLDKTSADEAMPILEKLANLPTVDPADVAAFVENISGGKFRNFVPDRLARSLWSRQNASLVASMSATAARLLA</sequence>
<feature type="transmembrane region" description="Helical" evidence="3">
    <location>
        <begin position="12"/>
        <end position="32"/>
    </location>
</feature>
<dbReference type="GO" id="GO:0005524">
    <property type="term" value="F:ATP binding"/>
    <property type="evidence" value="ECO:0007669"/>
    <property type="project" value="UniProtKB-KW"/>
</dbReference>
<dbReference type="InterPro" id="IPR014001">
    <property type="entry name" value="Helicase_ATP-bd"/>
</dbReference>
<keyword evidence="3" id="KW-0812">Transmembrane</keyword>
<keyword evidence="1" id="KW-0547">Nucleotide-binding</keyword>
<gene>
    <name evidence="6" type="ORF">SYNPS1DRAFT_26207</name>
</gene>
<dbReference type="Proteomes" id="UP000278143">
    <property type="component" value="Unassembled WGS sequence"/>
</dbReference>
<keyword evidence="2" id="KW-0067">ATP-binding</keyword>
<dbReference type="SUPFAM" id="SSF158682">
    <property type="entry name" value="TerB-like"/>
    <property type="match status" value="1"/>
</dbReference>
<evidence type="ECO:0008006" key="8">
    <source>
        <dbReference type="Google" id="ProtNLM"/>
    </source>
</evidence>
<evidence type="ECO:0000256" key="1">
    <source>
        <dbReference type="ARBA" id="ARBA00022741"/>
    </source>
</evidence>
<dbReference type="CDD" id="cd07176">
    <property type="entry name" value="terB"/>
    <property type="match status" value="1"/>
</dbReference>
<evidence type="ECO:0000256" key="2">
    <source>
        <dbReference type="ARBA" id="ARBA00022840"/>
    </source>
</evidence>